<organism evidence="2 3">
    <name type="scientific">Pedobacter cryoconitis</name>
    <dbReference type="NCBI Taxonomy" id="188932"/>
    <lineage>
        <taxon>Bacteria</taxon>
        <taxon>Pseudomonadati</taxon>
        <taxon>Bacteroidota</taxon>
        <taxon>Sphingobacteriia</taxon>
        <taxon>Sphingobacteriales</taxon>
        <taxon>Sphingobacteriaceae</taxon>
        <taxon>Pedobacter</taxon>
    </lineage>
</organism>
<evidence type="ECO:0000313" key="3">
    <source>
        <dbReference type="Proteomes" id="UP000071561"/>
    </source>
</evidence>
<keyword evidence="1" id="KW-0732">Signal</keyword>
<keyword evidence="3" id="KW-1185">Reference proteome</keyword>
<accession>A0A127VF90</accession>
<evidence type="ECO:0000313" key="2">
    <source>
        <dbReference type="EMBL" id="AMQ00013.1"/>
    </source>
</evidence>
<dbReference type="Gene3D" id="1.25.40.10">
    <property type="entry name" value="Tetratricopeptide repeat domain"/>
    <property type="match status" value="1"/>
</dbReference>
<evidence type="ECO:0008006" key="4">
    <source>
        <dbReference type="Google" id="ProtNLM"/>
    </source>
</evidence>
<dbReference type="SUPFAM" id="SSF48452">
    <property type="entry name" value="TPR-like"/>
    <property type="match status" value="1"/>
</dbReference>
<sequence length="209" mass="23530" precursor="true">MRILLTVALFLSIAGISYGQNSTPQKAEANRLINEAGNLLYKPGNITERDNNLKQSISLAKKAIQLDTSRFVAYELLFGAYMMLKDAKGSINTCSEWLINHPNDLNVRLRRGVIYHRIQKQKLADKDFKFVKNGLAKTHVKITNRLSEKEIAGIVSNAYTYLLIGDRKTSLNSMDSLSKAFPANKKIAQANKEIQNLDIEKSMYETTGF</sequence>
<dbReference type="RefSeq" id="WP_068402662.1">
    <property type="nucleotide sequence ID" value="NZ_CP014504.1"/>
</dbReference>
<proteinExistence type="predicted"/>
<dbReference type="InterPro" id="IPR011990">
    <property type="entry name" value="TPR-like_helical_dom_sf"/>
</dbReference>
<dbReference type="KEGG" id="pcm:AY601_3141"/>
<evidence type="ECO:0000256" key="1">
    <source>
        <dbReference type="SAM" id="SignalP"/>
    </source>
</evidence>
<dbReference type="EMBL" id="CP014504">
    <property type="protein sequence ID" value="AMQ00013.1"/>
    <property type="molecule type" value="Genomic_DNA"/>
</dbReference>
<protein>
    <recommendedName>
        <fullName evidence="4">Tetratricopeptide repeat protein</fullName>
    </recommendedName>
</protein>
<gene>
    <name evidence="2" type="ORF">AY601_3141</name>
</gene>
<name>A0A127VF90_9SPHI</name>
<feature type="chain" id="PRO_5007280542" description="Tetratricopeptide repeat protein" evidence="1">
    <location>
        <begin position="20"/>
        <end position="209"/>
    </location>
</feature>
<feature type="signal peptide" evidence="1">
    <location>
        <begin position="1"/>
        <end position="19"/>
    </location>
</feature>
<reference evidence="2 3" key="1">
    <citation type="submission" date="2016-03" db="EMBL/GenBank/DDBJ databases">
        <title>Complete genome sequence of Pedobacter cryoconitis PAMC 27485.</title>
        <authorList>
            <person name="Lee J."/>
            <person name="Kim O.-S."/>
        </authorList>
    </citation>
    <scope>NUCLEOTIDE SEQUENCE [LARGE SCALE GENOMIC DNA]</scope>
    <source>
        <strain evidence="2 3">PAMC 27485</strain>
    </source>
</reference>
<dbReference type="Proteomes" id="UP000071561">
    <property type="component" value="Chromosome"/>
</dbReference>
<dbReference type="PATRIC" id="fig|188932.3.peg.3273"/>
<dbReference type="OrthoDB" id="767867at2"/>
<dbReference type="AlphaFoldDB" id="A0A127VF90"/>